<comment type="caution">
    <text evidence="1">The sequence shown here is derived from an EMBL/GenBank/DDBJ whole genome shotgun (WGS) entry which is preliminary data.</text>
</comment>
<name>A0A5A7PNL1_STRAF</name>
<evidence type="ECO:0000313" key="2">
    <source>
        <dbReference type="Proteomes" id="UP000325081"/>
    </source>
</evidence>
<gene>
    <name evidence="1" type="ORF">STAS_10252</name>
</gene>
<sequence length="114" mass="13195">MRTHCIPYGRRDKYEQFKIRHRVMRDMIKKHGIKYCCESGMMWGPVEAWNTVFRVDPISVAYKTLGDPLWVELQQMFGEVNEETVHPAVQSSAGNGFMPVQVDVDSLKGKHPLE</sequence>
<dbReference type="AlphaFoldDB" id="A0A5A7PNL1"/>
<proteinExistence type="predicted"/>
<keyword evidence="2" id="KW-1185">Reference proteome</keyword>
<evidence type="ECO:0000313" key="1">
    <source>
        <dbReference type="EMBL" id="GER34072.1"/>
    </source>
</evidence>
<protein>
    <submittedName>
        <fullName evidence="1">3-isopropylmalate dehydratase large subunit</fullName>
    </submittedName>
</protein>
<accession>A0A5A7PNL1</accession>
<reference evidence="2" key="1">
    <citation type="journal article" date="2019" name="Curr. Biol.">
        <title>Genome Sequence of Striga asiatica Provides Insight into the Evolution of Plant Parasitism.</title>
        <authorList>
            <person name="Yoshida S."/>
            <person name="Kim S."/>
            <person name="Wafula E.K."/>
            <person name="Tanskanen J."/>
            <person name="Kim Y.M."/>
            <person name="Honaas L."/>
            <person name="Yang Z."/>
            <person name="Spallek T."/>
            <person name="Conn C.E."/>
            <person name="Ichihashi Y."/>
            <person name="Cheong K."/>
            <person name="Cui S."/>
            <person name="Der J.P."/>
            <person name="Gundlach H."/>
            <person name="Jiao Y."/>
            <person name="Hori C."/>
            <person name="Ishida J.K."/>
            <person name="Kasahara H."/>
            <person name="Kiba T."/>
            <person name="Kim M.S."/>
            <person name="Koo N."/>
            <person name="Laohavisit A."/>
            <person name="Lee Y.H."/>
            <person name="Lumba S."/>
            <person name="McCourt P."/>
            <person name="Mortimer J.C."/>
            <person name="Mutuku J.M."/>
            <person name="Nomura T."/>
            <person name="Sasaki-Sekimoto Y."/>
            <person name="Seto Y."/>
            <person name="Wang Y."/>
            <person name="Wakatake T."/>
            <person name="Sakakibara H."/>
            <person name="Demura T."/>
            <person name="Yamaguchi S."/>
            <person name="Yoneyama K."/>
            <person name="Manabe R.I."/>
            <person name="Nelson D.C."/>
            <person name="Schulman A.H."/>
            <person name="Timko M.P."/>
            <person name="dePamphilis C.W."/>
            <person name="Choi D."/>
            <person name="Shirasu K."/>
        </authorList>
    </citation>
    <scope>NUCLEOTIDE SEQUENCE [LARGE SCALE GENOMIC DNA]</scope>
    <source>
        <strain evidence="2">cv. UVA1</strain>
    </source>
</reference>
<organism evidence="1 2">
    <name type="scientific">Striga asiatica</name>
    <name type="common">Asiatic witchweed</name>
    <name type="synonym">Buchnera asiatica</name>
    <dbReference type="NCBI Taxonomy" id="4170"/>
    <lineage>
        <taxon>Eukaryota</taxon>
        <taxon>Viridiplantae</taxon>
        <taxon>Streptophyta</taxon>
        <taxon>Embryophyta</taxon>
        <taxon>Tracheophyta</taxon>
        <taxon>Spermatophyta</taxon>
        <taxon>Magnoliopsida</taxon>
        <taxon>eudicotyledons</taxon>
        <taxon>Gunneridae</taxon>
        <taxon>Pentapetalae</taxon>
        <taxon>asterids</taxon>
        <taxon>lamiids</taxon>
        <taxon>Lamiales</taxon>
        <taxon>Orobanchaceae</taxon>
        <taxon>Buchnereae</taxon>
        <taxon>Striga</taxon>
    </lineage>
</organism>
<dbReference type="EMBL" id="BKCP01004849">
    <property type="protein sequence ID" value="GER34072.1"/>
    <property type="molecule type" value="Genomic_DNA"/>
</dbReference>
<dbReference type="Proteomes" id="UP000325081">
    <property type="component" value="Unassembled WGS sequence"/>
</dbReference>